<comment type="similarity">
    <text evidence="2">Belongs to the eukaryotic/archaeal RNase P protein component 3 family.</text>
</comment>
<keyword evidence="5" id="KW-1185">Reference proteome</keyword>
<dbReference type="OrthoDB" id="17948at2759"/>
<organism evidence="4 5">
    <name type="scientific">Wickerhamiella sorbophila</name>
    <dbReference type="NCBI Taxonomy" id="45607"/>
    <lineage>
        <taxon>Eukaryota</taxon>
        <taxon>Fungi</taxon>
        <taxon>Dikarya</taxon>
        <taxon>Ascomycota</taxon>
        <taxon>Saccharomycotina</taxon>
        <taxon>Dipodascomycetes</taxon>
        <taxon>Dipodascales</taxon>
        <taxon>Trichomonascaceae</taxon>
        <taxon>Wickerhamiella</taxon>
    </lineage>
</organism>
<dbReference type="GO" id="GO:0003723">
    <property type="term" value="F:RNA binding"/>
    <property type="evidence" value="ECO:0007669"/>
    <property type="project" value="TreeGrafter"/>
</dbReference>
<gene>
    <name evidence="4" type="ORF">B9G98_04360</name>
</gene>
<dbReference type="GO" id="GO:0008033">
    <property type="term" value="P:tRNA processing"/>
    <property type="evidence" value="ECO:0007669"/>
    <property type="project" value="UniProtKB-KW"/>
</dbReference>
<evidence type="ECO:0000313" key="4">
    <source>
        <dbReference type="EMBL" id="PRT56740.1"/>
    </source>
</evidence>
<dbReference type="InterPro" id="IPR002738">
    <property type="entry name" value="RNase_P_p30"/>
</dbReference>
<accession>A0A2T0FP29</accession>
<dbReference type="Gene3D" id="3.20.20.140">
    <property type="entry name" value="Metal-dependent hydrolases"/>
    <property type="match status" value="1"/>
</dbReference>
<proteinExistence type="inferred from homology"/>
<dbReference type="GO" id="GO:0005655">
    <property type="term" value="C:nucleolar ribonuclease P complex"/>
    <property type="evidence" value="ECO:0007669"/>
    <property type="project" value="TreeGrafter"/>
</dbReference>
<evidence type="ECO:0000256" key="2">
    <source>
        <dbReference type="ARBA" id="ARBA00007331"/>
    </source>
</evidence>
<evidence type="ECO:0000256" key="1">
    <source>
        <dbReference type="ARBA" id="ARBA00004123"/>
    </source>
</evidence>
<dbReference type="Proteomes" id="UP000238350">
    <property type="component" value="Unassembled WGS sequence"/>
</dbReference>
<sequence>MQLGKNNLYLSMRYDLNVPWPSQAAQPVKTAQKALVLLHELGYTAVALNFIVAGKLKGVSSPFTDDVMHELQRSVPGVRILKRLTLVLDEQTQNQSFASIVSQFDIVAVQPQTEKTLQSAATALDIDLISIDMTARTPFYLRHKLACAAVSRGVRFEICYGSSLDGEGRRYTVSNAIAIIRATRGRGIVLSSGAHQLANFRSPFDAINLLTVWGLKSSAARDAIGVTARQAAVNGLLRAKSAKQAVIATVEDAESGRPTKVLRVA</sequence>
<dbReference type="AlphaFoldDB" id="A0A2T0FP29"/>
<dbReference type="GeneID" id="36518108"/>
<comment type="caution">
    <text evidence="4">The sequence shown here is derived from an EMBL/GenBank/DDBJ whole genome shotgun (WGS) entry which is preliminary data.</text>
</comment>
<dbReference type="RefSeq" id="XP_024666685.1">
    <property type="nucleotide sequence ID" value="XM_024810917.1"/>
</dbReference>
<name>A0A2T0FP29_9ASCO</name>
<protein>
    <submittedName>
        <fullName evidence="4">Putative ribonuclease P protein subunit 3</fullName>
    </submittedName>
</protein>
<evidence type="ECO:0000256" key="3">
    <source>
        <dbReference type="ARBA" id="ARBA00022694"/>
    </source>
</evidence>
<evidence type="ECO:0000313" key="5">
    <source>
        <dbReference type="Proteomes" id="UP000238350"/>
    </source>
</evidence>
<dbReference type="EMBL" id="NDIQ01000022">
    <property type="protein sequence ID" value="PRT56740.1"/>
    <property type="molecule type" value="Genomic_DNA"/>
</dbReference>
<dbReference type="STRING" id="45607.A0A2T0FP29"/>
<dbReference type="InterPro" id="IPR016195">
    <property type="entry name" value="Pol/histidinol_Pase-like"/>
</dbReference>
<dbReference type="PANTHER" id="PTHR13031">
    <property type="entry name" value="RIBONUCLEASE P SUBUNIT P30"/>
    <property type="match status" value="1"/>
</dbReference>
<reference evidence="4 5" key="1">
    <citation type="submission" date="2017-04" db="EMBL/GenBank/DDBJ databases">
        <title>Genome sequencing of [Candida] sorbophila.</title>
        <authorList>
            <person name="Ahn J.O."/>
        </authorList>
    </citation>
    <scope>NUCLEOTIDE SEQUENCE [LARGE SCALE GENOMIC DNA]</scope>
    <source>
        <strain evidence="4 5">DS02</strain>
    </source>
</reference>
<dbReference type="PANTHER" id="PTHR13031:SF0">
    <property type="entry name" value="RIBONUCLEASE P PROTEIN SUBUNIT P30"/>
    <property type="match status" value="1"/>
</dbReference>
<comment type="subcellular location">
    <subcellularLocation>
        <location evidence="1">Nucleus</location>
    </subcellularLocation>
</comment>
<dbReference type="SUPFAM" id="SSF89550">
    <property type="entry name" value="PHP domain-like"/>
    <property type="match status" value="1"/>
</dbReference>
<dbReference type="Pfam" id="PF01876">
    <property type="entry name" value="RNase_P_p30"/>
    <property type="match status" value="1"/>
</dbReference>
<keyword evidence="3" id="KW-0819">tRNA processing</keyword>